<dbReference type="EMBL" id="BMIY01000009">
    <property type="protein sequence ID" value="GFZ78391.1"/>
    <property type="molecule type" value="Genomic_DNA"/>
</dbReference>
<feature type="binding site" evidence="8">
    <location>
        <position position="61"/>
    </location>
    <ligand>
        <name>(R)-pantoate</name>
        <dbReference type="ChEBI" id="CHEBI:15980"/>
    </ligand>
</feature>
<dbReference type="Pfam" id="PF02569">
    <property type="entry name" value="Pantoate_ligase"/>
    <property type="match status" value="1"/>
</dbReference>
<keyword evidence="3 8" id="KW-0436">Ligase</keyword>
<dbReference type="InterPro" id="IPR014729">
    <property type="entry name" value="Rossmann-like_a/b/a_fold"/>
</dbReference>
<name>A0A916VJF7_9GAMM</name>
<dbReference type="PANTHER" id="PTHR21299:SF1">
    <property type="entry name" value="PANTOATE--BETA-ALANINE LIGASE"/>
    <property type="match status" value="1"/>
</dbReference>
<dbReference type="Gene3D" id="3.40.50.620">
    <property type="entry name" value="HUPs"/>
    <property type="match status" value="1"/>
</dbReference>
<dbReference type="OrthoDB" id="9773087at2"/>
<comment type="similarity">
    <text evidence="2 8">Belongs to the pantothenate synthetase family.</text>
</comment>
<dbReference type="GO" id="GO:0005524">
    <property type="term" value="F:ATP binding"/>
    <property type="evidence" value="ECO:0007669"/>
    <property type="project" value="UniProtKB-KW"/>
</dbReference>
<comment type="catalytic activity">
    <reaction evidence="7 8">
        <text>(R)-pantoate + beta-alanine + ATP = (R)-pantothenate + AMP + diphosphate + H(+)</text>
        <dbReference type="Rhea" id="RHEA:10912"/>
        <dbReference type="ChEBI" id="CHEBI:15378"/>
        <dbReference type="ChEBI" id="CHEBI:15980"/>
        <dbReference type="ChEBI" id="CHEBI:29032"/>
        <dbReference type="ChEBI" id="CHEBI:30616"/>
        <dbReference type="ChEBI" id="CHEBI:33019"/>
        <dbReference type="ChEBI" id="CHEBI:57966"/>
        <dbReference type="ChEBI" id="CHEBI:456215"/>
        <dbReference type="EC" id="6.3.2.1"/>
    </reaction>
</comment>
<dbReference type="AlphaFoldDB" id="A0A916VJF7"/>
<dbReference type="GO" id="GO:0004592">
    <property type="term" value="F:pantoate-beta-alanine ligase activity"/>
    <property type="evidence" value="ECO:0007669"/>
    <property type="project" value="UniProtKB-UniRule"/>
</dbReference>
<evidence type="ECO:0000256" key="5">
    <source>
        <dbReference type="ARBA" id="ARBA00022741"/>
    </source>
</evidence>
<feature type="binding site" evidence="8">
    <location>
        <begin position="186"/>
        <end position="189"/>
    </location>
    <ligand>
        <name>ATP</name>
        <dbReference type="ChEBI" id="CHEBI:30616"/>
    </ligand>
</feature>
<comment type="function">
    <text evidence="8">Catalyzes the condensation of pantoate with beta-alanine in an ATP-dependent reaction via a pantoyl-adenylate intermediate.</text>
</comment>
<feature type="binding site" evidence="8">
    <location>
        <begin position="30"/>
        <end position="37"/>
    </location>
    <ligand>
        <name>ATP</name>
        <dbReference type="ChEBI" id="CHEBI:30616"/>
    </ligand>
</feature>
<evidence type="ECO:0000313" key="10">
    <source>
        <dbReference type="Proteomes" id="UP000627715"/>
    </source>
</evidence>
<comment type="subcellular location">
    <subcellularLocation>
        <location evidence="8">Cytoplasm</location>
    </subcellularLocation>
</comment>
<dbReference type="RefSeq" id="WP_068810423.1">
    <property type="nucleotide sequence ID" value="NZ_BMIY01000009.1"/>
</dbReference>
<comment type="pathway">
    <text evidence="1 8">Cofactor biosynthesis; (R)-pantothenate biosynthesis; (R)-pantothenate from (R)-pantoate and beta-alanine: step 1/1.</text>
</comment>
<dbReference type="InterPro" id="IPR003721">
    <property type="entry name" value="Pantoate_ligase"/>
</dbReference>
<dbReference type="InterPro" id="IPR004821">
    <property type="entry name" value="Cyt_trans-like"/>
</dbReference>
<evidence type="ECO:0000256" key="1">
    <source>
        <dbReference type="ARBA" id="ARBA00004990"/>
    </source>
</evidence>
<dbReference type="PANTHER" id="PTHR21299">
    <property type="entry name" value="CYTIDYLATE KINASE/PANTOATE-BETA-ALANINE LIGASE"/>
    <property type="match status" value="1"/>
</dbReference>
<dbReference type="SUPFAM" id="SSF52374">
    <property type="entry name" value="Nucleotidylyl transferase"/>
    <property type="match status" value="1"/>
</dbReference>
<comment type="caution">
    <text evidence="9">The sequence shown here is derived from an EMBL/GenBank/DDBJ whole genome shotgun (WGS) entry which is preliminary data.</text>
</comment>
<sequence length="291" mass="32485">MQTIHTINELRSTLTSYRQSGQTIALVPTMGNLHDGHINLVDQARRLADITVCSIFVNPMQFGAGEDLDAYPRTLAQDSQRLTAANCDVLFAPTVSEVYPEGLQEQTVVHVPGISARHCGASRPGHFDGVTTVVSKLFHMVQPDHALFGLKDYQQFQVIRKMVADQCFNITLHGVPTVRDQHGLALSSRNGYLTASQIETARHLYRQLSLVASDIRQGNNNFSSLENNSCQYWESHGIRMDYFRICHYQTLQPMTELTDDELAAADHCVLLLAAFVGKTRLIDNMVTSRPI</sequence>
<evidence type="ECO:0000256" key="6">
    <source>
        <dbReference type="ARBA" id="ARBA00022840"/>
    </source>
</evidence>
<evidence type="ECO:0000256" key="7">
    <source>
        <dbReference type="ARBA" id="ARBA00048258"/>
    </source>
</evidence>
<dbReference type="GO" id="GO:0005829">
    <property type="term" value="C:cytosol"/>
    <property type="evidence" value="ECO:0007669"/>
    <property type="project" value="TreeGrafter"/>
</dbReference>
<feature type="binding site" evidence="8">
    <location>
        <begin position="149"/>
        <end position="152"/>
    </location>
    <ligand>
        <name>ATP</name>
        <dbReference type="ChEBI" id="CHEBI:30616"/>
    </ligand>
</feature>
<protein>
    <recommendedName>
        <fullName evidence="8">Pantothenate synthetase</fullName>
        <shortName evidence="8">PS</shortName>
        <ecNumber evidence="8">6.3.2.1</ecNumber>
    </recommendedName>
    <alternativeName>
        <fullName evidence="8">Pantoate--beta-alanine ligase</fullName>
    </alternativeName>
    <alternativeName>
        <fullName evidence="8">Pantoate-activating enzyme</fullName>
    </alternativeName>
</protein>
<feature type="binding site" evidence="8">
    <location>
        <position position="178"/>
    </location>
    <ligand>
        <name>ATP</name>
        <dbReference type="ChEBI" id="CHEBI:30616"/>
    </ligand>
</feature>
<reference evidence="9" key="2">
    <citation type="submission" date="2020-09" db="EMBL/GenBank/DDBJ databases">
        <authorList>
            <person name="Sun Q."/>
            <person name="Zhou Y."/>
        </authorList>
    </citation>
    <scope>NUCLEOTIDE SEQUENCE</scope>
    <source>
        <strain evidence="9">CGMCC 1.15425</strain>
    </source>
</reference>
<evidence type="ECO:0000256" key="8">
    <source>
        <dbReference type="HAMAP-Rule" id="MF_00158"/>
    </source>
</evidence>
<feature type="binding site" evidence="8">
    <location>
        <position position="61"/>
    </location>
    <ligand>
        <name>beta-alanine</name>
        <dbReference type="ChEBI" id="CHEBI:57966"/>
    </ligand>
</feature>
<reference evidence="9" key="1">
    <citation type="journal article" date="2014" name="Int. J. Syst. Evol. Microbiol.">
        <title>Complete genome sequence of Corynebacterium casei LMG S-19264T (=DSM 44701T), isolated from a smear-ripened cheese.</title>
        <authorList>
            <consortium name="US DOE Joint Genome Institute (JGI-PGF)"/>
            <person name="Walter F."/>
            <person name="Albersmeier A."/>
            <person name="Kalinowski J."/>
            <person name="Ruckert C."/>
        </authorList>
    </citation>
    <scope>NUCLEOTIDE SEQUENCE</scope>
    <source>
        <strain evidence="9">CGMCC 1.15425</strain>
    </source>
</reference>
<organism evidence="9 10">
    <name type="scientific">Pseudohongiella nitratireducens</name>
    <dbReference type="NCBI Taxonomy" id="1768907"/>
    <lineage>
        <taxon>Bacteria</taxon>
        <taxon>Pseudomonadati</taxon>
        <taxon>Pseudomonadota</taxon>
        <taxon>Gammaproteobacteria</taxon>
        <taxon>Pseudomonadales</taxon>
        <taxon>Pseudohongiellaceae</taxon>
        <taxon>Pseudohongiella</taxon>
    </lineage>
</organism>
<keyword evidence="10" id="KW-1185">Reference proteome</keyword>
<dbReference type="EC" id="6.3.2.1" evidence="8"/>
<evidence type="ECO:0000313" key="9">
    <source>
        <dbReference type="EMBL" id="GFZ78391.1"/>
    </source>
</evidence>
<keyword evidence="4 8" id="KW-0566">Pantothenate biosynthesis</keyword>
<dbReference type="GO" id="GO:0015940">
    <property type="term" value="P:pantothenate biosynthetic process"/>
    <property type="evidence" value="ECO:0007669"/>
    <property type="project" value="UniProtKB-UniRule"/>
</dbReference>
<keyword evidence="5 8" id="KW-0547">Nucleotide-binding</keyword>
<comment type="subunit">
    <text evidence="8">Homodimer.</text>
</comment>
<evidence type="ECO:0000256" key="4">
    <source>
        <dbReference type="ARBA" id="ARBA00022655"/>
    </source>
</evidence>
<proteinExistence type="inferred from homology"/>
<dbReference type="CDD" id="cd00560">
    <property type="entry name" value="PanC"/>
    <property type="match status" value="1"/>
</dbReference>
<evidence type="ECO:0000256" key="2">
    <source>
        <dbReference type="ARBA" id="ARBA00009256"/>
    </source>
</evidence>
<feature type="binding site" evidence="8">
    <location>
        <position position="155"/>
    </location>
    <ligand>
        <name>(R)-pantoate</name>
        <dbReference type="ChEBI" id="CHEBI:15980"/>
    </ligand>
</feature>
<gene>
    <name evidence="8 9" type="primary">panC</name>
    <name evidence="9" type="ORF">GCM10011403_21800</name>
</gene>
<dbReference type="HAMAP" id="MF_00158">
    <property type="entry name" value="PanC"/>
    <property type="match status" value="1"/>
</dbReference>
<keyword evidence="8" id="KW-0963">Cytoplasm</keyword>
<dbReference type="Gene3D" id="3.30.1300.10">
    <property type="entry name" value="Pantoate-beta-alanine ligase, C-terminal domain"/>
    <property type="match status" value="1"/>
</dbReference>
<dbReference type="Proteomes" id="UP000627715">
    <property type="component" value="Unassembled WGS sequence"/>
</dbReference>
<evidence type="ECO:0000256" key="3">
    <source>
        <dbReference type="ARBA" id="ARBA00022598"/>
    </source>
</evidence>
<comment type="miscellaneous">
    <text evidence="8">The reaction proceeds by a bi uni uni bi ping pong mechanism.</text>
</comment>
<dbReference type="NCBIfam" id="TIGR00125">
    <property type="entry name" value="cyt_tran_rel"/>
    <property type="match status" value="1"/>
</dbReference>
<feature type="active site" description="Proton donor" evidence="8">
    <location>
        <position position="37"/>
    </location>
</feature>
<dbReference type="FunFam" id="3.40.50.620:FF:000013">
    <property type="entry name" value="Pantothenate synthetase"/>
    <property type="match status" value="1"/>
</dbReference>
<keyword evidence="6 8" id="KW-0067">ATP-binding</keyword>
<dbReference type="NCBIfam" id="TIGR00018">
    <property type="entry name" value="panC"/>
    <property type="match status" value="1"/>
</dbReference>
<dbReference type="InterPro" id="IPR042176">
    <property type="entry name" value="Pantoate_ligase_C"/>
</dbReference>
<accession>A0A916VJF7</accession>